<evidence type="ECO:0000313" key="18">
    <source>
        <dbReference type="JaponicusDB" id="SJAG_00773"/>
    </source>
</evidence>
<dbReference type="PRINTS" id="PR00380">
    <property type="entry name" value="KINESINHEAVY"/>
</dbReference>
<reference evidence="17 19" key="1">
    <citation type="journal article" date="2011" name="Science">
        <title>Comparative functional genomics of the fission yeasts.</title>
        <authorList>
            <person name="Rhind N."/>
            <person name="Chen Z."/>
            <person name="Yassour M."/>
            <person name="Thompson D.A."/>
            <person name="Haas B.J."/>
            <person name="Habib N."/>
            <person name="Wapinski I."/>
            <person name="Roy S."/>
            <person name="Lin M.F."/>
            <person name="Heiman D.I."/>
            <person name="Young S.K."/>
            <person name="Furuya K."/>
            <person name="Guo Y."/>
            <person name="Pidoux A."/>
            <person name="Chen H.M."/>
            <person name="Robbertse B."/>
            <person name="Goldberg J.M."/>
            <person name="Aoki K."/>
            <person name="Bayne E.H."/>
            <person name="Berlin A.M."/>
            <person name="Desjardins C.A."/>
            <person name="Dobbs E."/>
            <person name="Dukaj L."/>
            <person name="Fan L."/>
            <person name="FitzGerald M.G."/>
            <person name="French C."/>
            <person name="Gujja S."/>
            <person name="Hansen K."/>
            <person name="Keifenheim D."/>
            <person name="Levin J.Z."/>
            <person name="Mosher R.A."/>
            <person name="Mueller C.A."/>
            <person name="Pfiffner J."/>
            <person name="Priest M."/>
            <person name="Russ C."/>
            <person name="Smialowska A."/>
            <person name="Swoboda P."/>
            <person name="Sykes S.M."/>
            <person name="Vaughn M."/>
            <person name="Vengrova S."/>
            <person name="Yoder R."/>
            <person name="Zeng Q."/>
            <person name="Allshire R."/>
            <person name="Baulcombe D."/>
            <person name="Birren B.W."/>
            <person name="Brown W."/>
            <person name="Ekwall K."/>
            <person name="Kellis M."/>
            <person name="Leatherwood J."/>
            <person name="Levin H."/>
            <person name="Margalit H."/>
            <person name="Martienssen R."/>
            <person name="Nieduszynski C.A."/>
            <person name="Spatafora J.W."/>
            <person name="Friedman N."/>
            <person name="Dalgaard J.Z."/>
            <person name="Baumann P."/>
            <person name="Niki H."/>
            <person name="Regev A."/>
            <person name="Nusbaum C."/>
        </authorList>
    </citation>
    <scope>NUCLEOTIDE SEQUENCE [LARGE SCALE GENOMIC DNA]</scope>
    <source>
        <strain evidence="19">yFS275 / FY16936</strain>
    </source>
</reference>
<dbReference type="GO" id="GO:0007018">
    <property type="term" value="P:microtubule-based movement"/>
    <property type="evidence" value="ECO:0007669"/>
    <property type="project" value="InterPro"/>
</dbReference>
<dbReference type="SMART" id="SM00129">
    <property type="entry name" value="KISc"/>
    <property type="match status" value="1"/>
</dbReference>
<dbReference type="GO" id="GO:0090307">
    <property type="term" value="P:mitotic spindle assembly"/>
    <property type="evidence" value="ECO:0000318"/>
    <property type="project" value="GO_Central"/>
</dbReference>
<evidence type="ECO:0000259" key="16">
    <source>
        <dbReference type="PROSITE" id="PS50067"/>
    </source>
</evidence>
<evidence type="ECO:0000256" key="8">
    <source>
        <dbReference type="ARBA" id="ARBA00023054"/>
    </source>
</evidence>
<dbReference type="SUPFAM" id="SSF52540">
    <property type="entry name" value="P-loop containing nucleoside triphosphate hydrolases"/>
    <property type="match status" value="1"/>
</dbReference>
<keyword evidence="7 13" id="KW-0067">ATP-binding</keyword>
<organism evidence="17 19">
    <name type="scientific">Schizosaccharomyces japonicus (strain yFS275 / FY16936)</name>
    <name type="common">Fission yeast</name>
    <dbReference type="NCBI Taxonomy" id="402676"/>
    <lineage>
        <taxon>Eukaryota</taxon>
        <taxon>Fungi</taxon>
        <taxon>Dikarya</taxon>
        <taxon>Ascomycota</taxon>
        <taxon>Taphrinomycotina</taxon>
        <taxon>Schizosaccharomycetes</taxon>
        <taxon>Schizosaccharomycetales</taxon>
        <taxon>Schizosaccharomycetaceae</taxon>
        <taxon>Schizosaccharomyces</taxon>
    </lineage>
</organism>
<keyword evidence="11" id="KW-0131">Cell cycle</keyword>
<keyword evidence="19" id="KW-1185">Reference proteome</keyword>
<feature type="region of interest" description="Disordered" evidence="15">
    <location>
        <begin position="1"/>
        <end position="59"/>
    </location>
</feature>
<evidence type="ECO:0000256" key="15">
    <source>
        <dbReference type="SAM" id="MobiDB-lite"/>
    </source>
</evidence>
<feature type="coiled-coil region" evidence="14">
    <location>
        <begin position="483"/>
        <end position="580"/>
    </location>
</feature>
<evidence type="ECO:0000256" key="12">
    <source>
        <dbReference type="ARBA" id="ARBA00034704"/>
    </source>
</evidence>
<dbReference type="InterPro" id="IPR047149">
    <property type="entry name" value="KIF11-like"/>
</dbReference>
<dbReference type="GO" id="GO:0072686">
    <property type="term" value="C:mitotic spindle"/>
    <property type="evidence" value="ECO:0000318"/>
    <property type="project" value="GO_Central"/>
</dbReference>
<dbReference type="Proteomes" id="UP000001744">
    <property type="component" value="Unassembled WGS sequence"/>
</dbReference>
<dbReference type="CDD" id="cd01364">
    <property type="entry name" value="KISc_BimC_Eg5"/>
    <property type="match status" value="1"/>
</dbReference>
<comment type="subcellular location">
    <subcellularLocation>
        <location evidence="1">Cytoplasm</location>
        <location evidence="1">Cytoskeleton</location>
    </subcellularLocation>
</comment>
<evidence type="ECO:0000256" key="2">
    <source>
        <dbReference type="ARBA" id="ARBA00022490"/>
    </source>
</evidence>
<dbReference type="GO" id="GO:0005634">
    <property type="term" value="C:nucleus"/>
    <property type="evidence" value="ECO:0000318"/>
    <property type="project" value="GO_Central"/>
</dbReference>
<name>B6JWJ7_SCHJY</name>
<feature type="binding site" evidence="13">
    <location>
        <begin position="145"/>
        <end position="152"/>
    </location>
    <ligand>
        <name>ATP</name>
        <dbReference type="ChEBI" id="CHEBI:30616"/>
    </ligand>
</feature>
<evidence type="ECO:0000256" key="6">
    <source>
        <dbReference type="ARBA" id="ARBA00022776"/>
    </source>
</evidence>
<dbReference type="FunFam" id="3.40.850.10:FF:000051">
    <property type="entry name" value="Kinesin-like protein bimC"/>
    <property type="match status" value="1"/>
</dbReference>
<dbReference type="EMBL" id="KE651166">
    <property type="protein sequence ID" value="EEB05748.2"/>
    <property type="molecule type" value="Genomic_DNA"/>
</dbReference>
<evidence type="ECO:0000256" key="7">
    <source>
        <dbReference type="ARBA" id="ARBA00022840"/>
    </source>
</evidence>
<dbReference type="VEuPathDB" id="FungiDB:SJAG_00773"/>
<dbReference type="GeneID" id="7048849"/>
<keyword evidence="10" id="KW-0206">Cytoskeleton</keyword>
<gene>
    <name evidence="18" type="primary">klp8</name>
    <name evidence="17" type="ORF">SJAG_00773</name>
</gene>
<evidence type="ECO:0000256" key="3">
    <source>
        <dbReference type="ARBA" id="ARBA00022618"/>
    </source>
</evidence>
<dbReference type="eggNOG" id="KOG0243">
    <property type="taxonomic scope" value="Eukaryota"/>
</dbReference>
<accession>B6JWJ7</accession>
<feature type="domain" description="Kinesin motor" evidence="16">
    <location>
        <begin position="57"/>
        <end position="395"/>
    </location>
</feature>
<dbReference type="InterPro" id="IPR047241">
    <property type="entry name" value="KIF11-like_kin_motor_dom"/>
</dbReference>
<evidence type="ECO:0000256" key="11">
    <source>
        <dbReference type="ARBA" id="ARBA00023306"/>
    </source>
</evidence>
<dbReference type="InterPro" id="IPR027417">
    <property type="entry name" value="P-loop_NTPase"/>
</dbReference>
<keyword evidence="5 13" id="KW-0547">Nucleotide-binding</keyword>
<keyword evidence="4" id="KW-0493">Microtubule</keyword>
<dbReference type="Gene3D" id="3.40.850.10">
    <property type="entry name" value="Kinesin motor domain"/>
    <property type="match status" value="1"/>
</dbReference>
<evidence type="ECO:0000256" key="13">
    <source>
        <dbReference type="PROSITE-ProRule" id="PRU00283"/>
    </source>
</evidence>
<evidence type="ECO:0000313" key="17">
    <source>
        <dbReference type="EMBL" id="EEB05748.2"/>
    </source>
</evidence>
<feature type="region of interest" description="Disordered" evidence="15">
    <location>
        <begin position="1028"/>
        <end position="1058"/>
    </location>
</feature>
<dbReference type="PANTHER" id="PTHR47970:SF12">
    <property type="entry name" value="KINESIN FAMILY MEMBER 11"/>
    <property type="match status" value="1"/>
</dbReference>
<keyword evidence="9 13" id="KW-0505">Motor protein</keyword>
<evidence type="ECO:0000256" key="1">
    <source>
        <dbReference type="ARBA" id="ARBA00004245"/>
    </source>
</evidence>
<evidence type="ECO:0000256" key="4">
    <source>
        <dbReference type="ARBA" id="ARBA00022701"/>
    </source>
</evidence>
<keyword evidence="6" id="KW-0498">Mitosis</keyword>
<dbReference type="RefSeq" id="XP_002172041.2">
    <property type="nucleotide sequence ID" value="XM_002172005.2"/>
</dbReference>
<sequence>MDKVPPSTSSISPASNSSTQKTHRETNAPAGKRDSTSQRRSGRVSKNHEPQSIKETSVQVVIRTRARNEREIKENGTIAISTFGAKGNEILAHTGPLLSNVGNKTYTFDRVYGPEADQAMVFEDTVIPMLDQVLNGFNCTIFAYGQTGTGKTYTMTGDISFKDKHLSHNAGIIPRSLAYLYEQLETHVKEFTVKCSFIELYNEELRDLLSFEEDKKNIKLYEDSSNKGSVVINGMEEVIVRNAAAGIDLLHAGSVRRQVAATKINDLSSRSHSIFMITIHMKLEGLTGEPLIKVGKLNLVDLAGSENVGKSGAENMRAREAGMINQSLLTLGRVIIALVERNQHIPYRESKLTRLLQDSLGGKTKTCIIATVSPSRSCLDETLSTLEYANRAKNIKNKSQCNVLLSPKMLIKDYVTEIERLRNDLAASRQKNGIFMAEETYKSITAENSSLKLLVDEQNRKIVSLNECLCETRLQNVELTRSSQTMKTNCESMQAELTEMNEKNSQLVADLMSVEDEHKQLQTKVEELQNENDRLRAQLSQSKQAYEASLKDVSFLQSSISQQQQLLEQMRKQFESHKKDLIVHANVLDDEFKKQQSHAAQRVKSHKQELTEWKNSFIELFDSVFHSFLDMLRSVDHSIKKSYPALHVNYEIVQTTLERSQTQLEGYWTAGSTMFAQLESLLGNILTGVNEGHDQLSTLIKSSFESCRSSLETQLELSKQLHKQHSLYTEQAKSHIKKYGKHFNNFSTNINAAVLRFGQDSTTQIQREQEELKSSIVTAVENVFSNLMKLPSSLTASISSTTQNSQQQFETLQAEFQQMNVSNEQHYDSLSENHNQLQRDTVERLQDHQNASLQQLSTISSQICKATNEANGFSSEMLLHQTENIKAIQSSLSGAREGSSSYDEITKQLFDKLYKETTDIAHLQHEADRVGDSVAKVDFLGQHHMDDWVEHDQKAQLRFQDLLEHYKQRLREASLPTSDSSDTTCYTTSQKRHRTFSEVILSPRKVDNPQKDAARVRVSCPPMKDILVNSNTEQPRLPSTFKQQPPAYPPAQYRHSTA</sequence>
<dbReference type="PROSITE" id="PS50067">
    <property type="entry name" value="KINESIN_MOTOR_2"/>
    <property type="match status" value="1"/>
</dbReference>
<dbReference type="GO" id="GO:0000073">
    <property type="term" value="P:initial mitotic spindle pole body separation"/>
    <property type="evidence" value="ECO:0000318"/>
    <property type="project" value="GO_Central"/>
</dbReference>
<dbReference type="OrthoDB" id="3176171at2759"/>
<dbReference type="AlphaFoldDB" id="B6JWJ7"/>
<dbReference type="GO" id="GO:0005524">
    <property type="term" value="F:ATP binding"/>
    <property type="evidence" value="ECO:0007669"/>
    <property type="project" value="UniProtKB-UniRule"/>
</dbReference>
<dbReference type="InterPro" id="IPR019821">
    <property type="entry name" value="Kinesin_motor_CS"/>
</dbReference>
<dbReference type="GO" id="GO:0005876">
    <property type="term" value="C:spindle microtubule"/>
    <property type="evidence" value="ECO:0000318"/>
    <property type="project" value="GO_Central"/>
</dbReference>
<dbReference type="InterPro" id="IPR001752">
    <property type="entry name" value="Kinesin_motor_dom"/>
</dbReference>
<proteinExistence type="inferred from homology"/>
<dbReference type="PANTHER" id="PTHR47970">
    <property type="entry name" value="KINESIN-LIKE PROTEIN KIF11"/>
    <property type="match status" value="1"/>
</dbReference>
<dbReference type="GO" id="GO:0051231">
    <property type="term" value="P:spindle elongation"/>
    <property type="evidence" value="ECO:0000318"/>
    <property type="project" value="GO_Central"/>
</dbReference>
<dbReference type="GO" id="GO:0051301">
    <property type="term" value="P:cell division"/>
    <property type="evidence" value="ECO:0007669"/>
    <property type="project" value="UniProtKB-KW"/>
</dbReference>
<keyword evidence="3" id="KW-0132">Cell division</keyword>
<feature type="compositionally biased region" description="Basic and acidic residues" evidence="15">
    <location>
        <begin position="22"/>
        <end position="37"/>
    </location>
</feature>
<dbReference type="InterPro" id="IPR036961">
    <property type="entry name" value="Kinesin_motor_dom_sf"/>
</dbReference>
<comment type="similarity">
    <text evidence="12">Belongs to the TRAFAC class myosin-kinesin ATPase superfamily. Kinesin family. KIN-5/BimC subfamily.</text>
</comment>
<keyword evidence="2" id="KW-0963">Cytoplasm</keyword>
<feature type="compositionally biased region" description="Low complexity" evidence="15">
    <location>
        <begin position="1"/>
        <end position="18"/>
    </location>
</feature>
<evidence type="ECO:0000256" key="10">
    <source>
        <dbReference type="ARBA" id="ARBA00023212"/>
    </source>
</evidence>
<evidence type="ECO:0000256" key="14">
    <source>
        <dbReference type="SAM" id="Coils"/>
    </source>
</evidence>
<dbReference type="HOGENOM" id="CLU_001485_33_2_1"/>
<evidence type="ECO:0000256" key="9">
    <source>
        <dbReference type="ARBA" id="ARBA00023175"/>
    </source>
</evidence>
<dbReference type="PROSITE" id="PS00411">
    <property type="entry name" value="KINESIN_MOTOR_1"/>
    <property type="match status" value="1"/>
</dbReference>
<evidence type="ECO:0000256" key="5">
    <source>
        <dbReference type="ARBA" id="ARBA00022741"/>
    </source>
</evidence>
<dbReference type="GO" id="GO:0008574">
    <property type="term" value="F:plus-end-directed microtubule motor activity"/>
    <property type="evidence" value="ECO:0000318"/>
    <property type="project" value="GO_Central"/>
</dbReference>
<protein>
    <submittedName>
        <fullName evidence="17">Kinesin-like protein cut7</fullName>
    </submittedName>
</protein>
<dbReference type="GO" id="GO:0008017">
    <property type="term" value="F:microtubule binding"/>
    <property type="evidence" value="ECO:0007669"/>
    <property type="project" value="InterPro"/>
</dbReference>
<dbReference type="STRING" id="402676.B6JWJ7"/>
<dbReference type="Pfam" id="PF00225">
    <property type="entry name" value="Kinesin"/>
    <property type="match status" value="1"/>
</dbReference>
<evidence type="ECO:0000313" key="19">
    <source>
        <dbReference type="Proteomes" id="UP000001744"/>
    </source>
</evidence>
<keyword evidence="8 14" id="KW-0175">Coiled coil</keyword>
<dbReference type="JaponicusDB" id="SJAG_00773">
    <property type="gene designation" value="klp8"/>
</dbReference>